<evidence type="ECO:0000313" key="2">
    <source>
        <dbReference type="Proteomes" id="UP000092460"/>
    </source>
</evidence>
<dbReference type="Proteomes" id="UP000092460">
    <property type="component" value="Unassembled WGS sequence"/>
</dbReference>
<dbReference type="VEuPathDB" id="VectorBase:GPPI025660"/>
<evidence type="ECO:0000313" key="1">
    <source>
        <dbReference type="EnsemblMetazoa" id="GPPI025660-PA"/>
    </source>
</evidence>
<dbReference type="EnsemblMetazoa" id="GPPI025660-RA">
    <property type="protein sequence ID" value="GPPI025660-PA"/>
    <property type="gene ID" value="GPPI025660"/>
</dbReference>
<dbReference type="EMBL" id="JXJN01011982">
    <property type="status" value="NOT_ANNOTATED_CDS"/>
    <property type="molecule type" value="Genomic_DNA"/>
</dbReference>
<dbReference type="AlphaFoldDB" id="A0A1B0BCF6"/>
<keyword evidence="2" id="KW-1185">Reference proteome</keyword>
<proteinExistence type="predicted"/>
<reference evidence="1" key="2">
    <citation type="submission" date="2020-05" db="UniProtKB">
        <authorList>
            <consortium name="EnsemblMetazoa"/>
        </authorList>
    </citation>
    <scope>IDENTIFICATION</scope>
    <source>
        <strain evidence="1">IAEA</strain>
    </source>
</reference>
<name>A0A1B0BCF6_9MUSC</name>
<sequence>MLALISFQISLNSVFRLSFWFYLCYALYILDIHPCSFLMYEQQCIYNLKTDFKCVLQLKNKTKYIKKHNQCHRESTWPTTRLWTRSAPIAYQTFNRKTMFNDISKAINIRQSSGYNSQLKNSISNLKISPAITLPHEVRIIQKSLRITKSHKSQLICDSMGQPYFVPRFGGRRVSVVNDFLATAKSAPKVMSAIICLKLLNELIHLSDWSE</sequence>
<reference evidence="2" key="1">
    <citation type="submission" date="2015-01" db="EMBL/GenBank/DDBJ databases">
        <authorList>
            <person name="Aksoy S."/>
            <person name="Warren W."/>
            <person name="Wilson R.K."/>
        </authorList>
    </citation>
    <scope>NUCLEOTIDE SEQUENCE [LARGE SCALE GENOMIC DNA]</scope>
    <source>
        <strain evidence="2">IAEA</strain>
    </source>
</reference>
<protein>
    <submittedName>
        <fullName evidence="1">Uncharacterized protein</fullName>
    </submittedName>
</protein>
<accession>A0A1B0BCF6</accession>
<organism evidence="1 2">
    <name type="scientific">Glossina palpalis gambiensis</name>
    <dbReference type="NCBI Taxonomy" id="67801"/>
    <lineage>
        <taxon>Eukaryota</taxon>
        <taxon>Metazoa</taxon>
        <taxon>Ecdysozoa</taxon>
        <taxon>Arthropoda</taxon>
        <taxon>Hexapoda</taxon>
        <taxon>Insecta</taxon>
        <taxon>Pterygota</taxon>
        <taxon>Neoptera</taxon>
        <taxon>Endopterygota</taxon>
        <taxon>Diptera</taxon>
        <taxon>Brachycera</taxon>
        <taxon>Muscomorpha</taxon>
        <taxon>Hippoboscoidea</taxon>
        <taxon>Glossinidae</taxon>
        <taxon>Glossina</taxon>
    </lineage>
</organism>
<dbReference type="EMBL" id="JXJN01011981">
    <property type="status" value="NOT_ANNOTATED_CDS"/>
    <property type="molecule type" value="Genomic_DNA"/>
</dbReference>
<dbReference type="EMBL" id="JXJN01011984">
    <property type="status" value="NOT_ANNOTATED_CDS"/>
    <property type="molecule type" value="Genomic_DNA"/>
</dbReference>
<dbReference type="EMBL" id="JXJN01011983">
    <property type="status" value="NOT_ANNOTATED_CDS"/>
    <property type="molecule type" value="Genomic_DNA"/>
</dbReference>